<proteinExistence type="predicted"/>
<organism evidence="2">
    <name type="scientific">marine sediment metagenome</name>
    <dbReference type="NCBI Taxonomy" id="412755"/>
    <lineage>
        <taxon>unclassified sequences</taxon>
        <taxon>metagenomes</taxon>
        <taxon>ecological metagenomes</taxon>
    </lineage>
</organism>
<accession>A0A0F8VUT9</accession>
<gene>
    <name evidence="2" type="ORF">LCGC14_3148370</name>
</gene>
<keyword evidence="1" id="KW-0812">Transmembrane</keyword>
<reference evidence="2" key="1">
    <citation type="journal article" date="2015" name="Nature">
        <title>Complex archaea that bridge the gap between prokaryotes and eukaryotes.</title>
        <authorList>
            <person name="Spang A."/>
            <person name="Saw J.H."/>
            <person name="Jorgensen S.L."/>
            <person name="Zaremba-Niedzwiedzka K."/>
            <person name="Martijn J."/>
            <person name="Lind A.E."/>
            <person name="van Eijk R."/>
            <person name="Schleper C."/>
            <person name="Guy L."/>
            <person name="Ettema T.J."/>
        </authorList>
    </citation>
    <scope>NUCLEOTIDE SEQUENCE</scope>
</reference>
<evidence type="ECO:0000256" key="1">
    <source>
        <dbReference type="SAM" id="Phobius"/>
    </source>
</evidence>
<keyword evidence="1" id="KW-1133">Transmembrane helix</keyword>
<name>A0A0F8VUT9_9ZZZZ</name>
<comment type="caution">
    <text evidence="2">The sequence shown here is derived from an EMBL/GenBank/DDBJ whole genome shotgun (WGS) entry which is preliminary data.</text>
</comment>
<evidence type="ECO:0000313" key="2">
    <source>
        <dbReference type="EMBL" id="KKK48118.1"/>
    </source>
</evidence>
<keyword evidence="1" id="KW-0472">Membrane</keyword>
<dbReference type="EMBL" id="LAZR01069236">
    <property type="protein sequence ID" value="KKK48118.1"/>
    <property type="molecule type" value="Genomic_DNA"/>
</dbReference>
<protein>
    <submittedName>
        <fullName evidence="2">Uncharacterized protein</fullName>
    </submittedName>
</protein>
<feature type="non-terminal residue" evidence="2">
    <location>
        <position position="1"/>
    </location>
</feature>
<feature type="transmembrane region" description="Helical" evidence="1">
    <location>
        <begin position="21"/>
        <end position="37"/>
    </location>
</feature>
<feature type="transmembrane region" description="Helical" evidence="1">
    <location>
        <begin position="57"/>
        <end position="75"/>
    </location>
</feature>
<sequence>DILVNVPASMVAALGLWGMRRYGYVASHFVAGFYIYASMEIFVEVVQGGPPYPTEIIMPQIMAVAVAAALMVYLWRIQEMFG</sequence>
<dbReference type="AlphaFoldDB" id="A0A0F8VUT9"/>